<dbReference type="EMBL" id="CM046395">
    <property type="protein sequence ID" value="KAI8542298.1"/>
    <property type="molecule type" value="Genomic_DNA"/>
</dbReference>
<keyword evidence="2" id="KW-1185">Reference proteome</keyword>
<evidence type="ECO:0000313" key="2">
    <source>
        <dbReference type="Proteomes" id="UP001062846"/>
    </source>
</evidence>
<reference evidence="1" key="1">
    <citation type="submission" date="2022-02" db="EMBL/GenBank/DDBJ databases">
        <title>Plant Genome Project.</title>
        <authorList>
            <person name="Zhang R.-G."/>
        </authorList>
    </citation>
    <scope>NUCLEOTIDE SEQUENCE</scope>
    <source>
        <strain evidence="1">AT1</strain>
    </source>
</reference>
<comment type="caution">
    <text evidence="1">The sequence shown here is derived from an EMBL/GenBank/DDBJ whole genome shotgun (WGS) entry which is preliminary data.</text>
</comment>
<name>A0ACC0MMM2_RHOML</name>
<organism evidence="1 2">
    <name type="scientific">Rhododendron molle</name>
    <name type="common">Chinese azalea</name>
    <name type="synonym">Azalea mollis</name>
    <dbReference type="NCBI Taxonomy" id="49168"/>
    <lineage>
        <taxon>Eukaryota</taxon>
        <taxon>Viridiplantae</taxon>
        <taxon>Streptophyta</taxon>
        <taxon>Embryophyta</taxon>
        <taxon>Tracheophyta</taxon>
        <taxon>Spermatophyta</taxon>
        <taxon>Magnoliopsida</taxon>
        <taxon>eudicotyledons</taxon>
        <taxon>Gunneridae</taxon>
        <taxon>Pentapetalae</taxon>
        <taxon>asterids</taxon>
        <taxon>Ericales</taxon>
        <taxon>Ericaceae</taxon>
        <taxon>Ericoideae</taxon>
        <taxon>Rhodoreae</taxon>
        <taxon>Rhododendron</taxon>
    </lineage>
</organism>
<protein>
    <submittedName>
        <fullName evidence="1">Uncharacterized protein</fullName>
    </submittedName>
</protein>
<accession>A0ACC0MMM2</accession>
<evidence type="ECO:0000313" key="1">
    <source>
        <dbReference type="EMBL" id="KAI8542298.1"/>
    </source>
</evidence>
<sequence>MVGLIGKVGSAGRDGSLGLARAFDCSESRPRTSCHRCVIGGSFGSKGGYTMSYWAGVGQNCIGGDSQQLLIQLVQKRSDTHHDMGVIVADNLRRLDNFQEANTSFVRRMAMGLLKSCQRSFLKSKKDRCSTWEFMPPVCLLSILHGDGYLL</sequence>
<proteinExistence type="predicted"/>
<gene>
    <name evidence="1" type="ORF">RHMOL_Rhmol08G0127800</name>
</gene>
<dbReference type="Proteomes" id="UP001062846">
    <property type="component" value="Chromosome 8"/>
</dbReference>